<dbReference type="InterPro" id="IPR027417">
    <property type="entry name" value="P-loop_NTPase"/>
</dbReference>
<dbReference type="InterPro" id="IPR031322">
    <property type="entry name" value="Shikimate/glucono_kinase"/>
</dbReference>
<dbReference type="RefSeq" id="WP_246638189.1">
    <property type="nucleotide sequence ID" value="NZ_CP140255.1"/>
</dbReference>
<sequence length="52" mass="5667">MKINVVGTSGSGKSTLAKQLADALNAPCVQLDQLLTGKERRTMCFSLSWQRL</sequence>
<name>A0ABZ0YGI4_9GAMM</name>
<organism evidence="1 2">
    <name type="scientific">Vreelandella neptunia</name>
    <dbReference type="NCBI Taxonomy" id="115551"/>
    <lineage>
        <taxon>Bacteria</taxon>
        <taxon>Pseudomonadati</taxon>
        <taxon>Pseudomonadota</taxon>
        <taxon>Gammaproteobacteria</taxon>
        <taxon>Oceanospirillales</taxon>
        <taxon>Halomonadaceae</taxon>
        <taxon>Vreelandella</taxon>
    </lineage>
</organism>
<evidence type="ECO:0000313" key="1">
    <source>
        <dbReference type="EMBL" id="WQH11217.1"/>
    </source>
</evidence>
<reference evidence="1 2" key="1">
    <citation type="submission" date="2023-11" db="EMBL/GenBank/DDBJ databases">
        <title>MicrobeMod: A computational toolkit for identifying prokaryotic methylation and restriction-modification with nanopore sequencing.</title>
        <authorList>
            <person name="Crits-Christoph A."/>
            <person name="Kang S.C."/>
            <person name="Lee H."/>
            <person name="Ostrov N."/>
        </authorList>
    </citation>
    <scope>NUCLEOTIDE SEQUENCE [LARGE SCALE GENOMIC DNA]</scope>
    <source>
        <strain evidence="1 2">ATCC BAA-805</strain>
    </source>
</reference>
<dbReference type="Pfam" id="PF01202">
    <property type="entry name" value="SKI"/>
    <property type="match status" value="1"/>
</dbReference>
<gene>
    <name evidence="1" type="ORF">SR894_13735</name>
</gene>
<proteinExistence type="predicted"/>
<accession>A0ABZ0YGI4</accession>
<dbReference type="Proteomes" id="UP001324794">
    <property type="component" value="Chromosome"/>
</dbReference>
<evidence type="ECO:0000313" key="2">
    <source>
        <dbReference type="Proteomes" id="UP001324794"/>
    </source>
</evidence>
<protein>
    <submittedName>
        <fullName evidence="1">AAA family ATPase</fullName>
    </submittedName>
</protein>
<dbReference type="EMBL" id="CP140255">
    <property type="protein sequence ID" value="WQH11217.1"/>
    <property type="molecule type" value="Genomic_DNA"/>
</dbReference>
<keyword evidence="2" id="KW-1185">Reference proteome</keyword>
<dbReference type="Gene3D" id="3.40.50.300">
    <property type="entry name" value="P-loop containing nucleotide triphosphate hydrolases"/>
    <property type="match status" value="1"/>
</dbReference>
<dbReference type="SUPFAM" id="SSF52540">
    <property type="entry name" value="P-loop containing nucleoside triphosphate hydrolases"/>
    <property type="match status" value="1"/>
</dbReference>